<evidence type="ECO:0000313" key="1">
    <source>
        <dbReference type="EMBL" id="BBL03467.1"/>
    </source>
</evidence>
<dbReference type="RefSeq" id="WP_019131563.1">
    <property type="nucleotide sequence ID" value="NZ_AP019735.1"/>
</dbReference>
<name>A0A3D3YJ92_9BACT</name>
<accession>A0A4Y1WRL8</accession>
<gene>
    <name evidence="1" type="ORF">A5CBH24_07800</name>
</gene>
<dbReference type="STRING" id="1118061.GCA_000311925_02591"/>
<sequence>MAKKVVATLKTGTGKQFTKCIKMVKSEKTGAYMFKEGIIPNDHVKEFFAEKK</sequence>
<dbReference type="Pfam" id="PF14128">
    <property type="entry name" value="DUF4295"/>
    <property type="match status" value="1"/>
</dbReference>
<dbReference type="InterPro" id="IPR025379">
    <property type="entry name" value="DUF4295"/>
</dbReference>
<dbReference type="GeneID" id="78341496"/>
<dbReference type="AlphaFoldDB" id="A0A3D3YJ92"/>
<evidence type="ECO:0000313" key="2">
    <source>
        <dbReference type="Proteomes" id="UP000318946"/>
    </source>
</evidence>
<keyword evidence="2" id="KW-1185">Reference proteome</keyword>
<protein>
    <submittedName>
        <fullName evidence="1">Uncharacterized protein</fullName>
    </submittedName>
</protein>
<dbReference type="KEGG" id="acou:A5CBH24_07800"/>
<dbReference type="Proteomes" id="UP000318946">
    <property type="component" value="Chromosome"/>
</dbReference>
<dbReference type="OrthoDB" id="1494985at2"/>
<organism evidence="1 2">
    <name type="scientific">Alistipes communis</name>
    <dbReference type="NCBI Taxonomy" id="2585118"/>
    <lineage>
        <taxon>Bacteria</taxon>
        <taxon>Pseudomonadati</taxon>
        <taxon>Bacteroidota</taxon>
        <taxon>Bacteroidia</taxon>
        <taxon>Bacteroidales</taxon>
        <taxon>Rikenellaceae</taxon>
        <taxon>Alistipes</taxon>
    </lineage>
</organism>
<accession>A0A4Y1XQD5</accession>
<reference evidence="2" key="1">
    <citation type="submission" date="2019-06" db="EMBL/GenBank/DDBJ databases">
        <title>Alistipes onderdonkii subsp. vulgaris subsp. nov., Alistipes dispar sp. nov. and Alistipes communis sp. nov., isolated from human faeces, and creation of Alistipes onderdonkii subsp. onderdonkii subsp. nov.</title>
        <authorList>
            <person name="Sakamoto M."/>
            <person name="Ikeyama N."/>
            <person name="Ogata Y."/>
            <person name="Suda W."/>
            <person name="Iino T."/>
            <person name="Hattori M."/>
            <person name="Ohkuma M."/>
        </authorList>
    </citation>
    <scope>NUCLEOTIDE SEQUENCE [LARGE SCALE GENOMIC DNA]</scope>
    <source>
        <strain evidence="2">5CBH24</strain>
    </source>
</reference>
<dbReference type="EMBL" id="AP019735">
    <property type="protein sequence ID" value="BBL03467.1"/>
    <property type="molecule type" value="Genomic_DNA"/>
</dbReference>
<accession>A0A3D3YJ92</accession>
<proteinExistence type="predicted"/>